<dbReference type="RefSeq" id="WP_127708723.1">
    <property type="nucleotide sequence ID" value="NZ_SACK01000031.1"/>
</dbReference>
<dbReference type="Gene3D" id="3.40.50.1820">
    <property type="entry name" value="alpha/beta hydrolase"/>
    <property type="match status" value="1"/>
</dbReference>
<evidence type="ECO:0000313" key="3">
    <source>
        <dbReference type="Proteomes" id="UP000282759"/>
    </source>
</evidence>
<keyword evidence="3" id="KW-1185">Reference proteome</keyword>
<proteinExistence type="predicted"/>
<dbReference type="SUPFAM" id="SSF53474">
    <property type="entry name" value="alpha/beta-Hydrolases"/>
    <property type="match status" value="1"/>
</dbReference>
<sequence length="140" mass="15647">FPDQKQENVDNIQVSYYETGKGVPLVLLHGWPQTSFIWRKIIPALQKDHRIIAVELPGMGNSNAAKSADTLTVARFLKTFLDQINIDHFHLVAHDIGAWVAVTFALEFEQSLKTLSVLDAGIPGLIPDEIFSPVNAKKIW</sequence>
<evidence type="ECO:0000259" key="1">
    <source>
        <dbReference type="Pfam" id="PF00561"/>
    </source>
</evidence>
<accession>A0A3S2Y0E3</accession>
<dbReference type="PANTHER" id="PTHR43798:SF33">
    <property type="entry name" value="HYDROLASE, PUTATIVE (AFU_ORTHOLOGUE AFUA_2G14860)-RELATED"/>
    <property type="match status" value="1"/>
</dbReference>
<gene>
    <name evidence="2" type="ORF">EOD41_20565</name>
</gene>
<dbReference type="AlphaFoldDB" id="A0A3S2Y0E3"/>
<dbReference type="Pfam" id="PF00561">
    <property type="entry name" value="Abhydrolase_1"/>
    <property type="match status" value="1"/>
</dbReference>
<reference evidence="2 3" key="1">
    <citation type="submission" date="2019-01" db="EMBL/GenBank/DDBJ databases">
        <authorList>
            <person name="Chen W.-M."/>
        </authorList>
    </citation>
    <scope>NUCLEOTIDE SEQUENCE [LARGE SCALE GENOMIC DNA]</scope>
    <source>
        <strain evidence="2 3">YBJ-36</strain>
    </source>
</reference>
<organism evidence="2 3">
    <name type="scientific">Mucilaginibacter limnophilus</name>
    <dbReference type="NCBI Taxonomy" id="1932778"/>
    <lineage>
        <taxon>Bacteria</taxon>
        <taxon>Pseudomonadati</taxon>
        <taxon>Bacteroidota</taxon>
        <taxon>Sphingobacteriia</taxon>
        <taxon>Sphingobacteriales</taxon>
        <taxon>Sphingobacteriaceae</taxon>
        <taxon>Mucilaginibacter</taxon>
    </lineage>
</organism>
<comment type="caution">
    <text evidence="2">The sequence shown here is derived from an EMBL/GenBank/DDBJ whole genome shotgun (WGS) entry which is preliminary data.</text>
</comment>
<dbReference type="Proteomes" id="UP000282759">
    <property type="component" value="Unassembled WGS sequence"/>
</dbReference>
<dbReference type="OrthoDB" id="9773293at2"/>
<dbReference type="InterPro" id="IPR050266">
    <property type="entry name" value="AB_hydrolase_sf"/>
</dbReference>
<feature type="non-terminal residue" evidence="2">
    <location>
        <position position="1"/>
    </location>
</feature>
<dbReference type="PANTHER" id="PTHR43798">
    <property type="entry name" value="MONOACYLGLYCEROL LIPASE"/>
    <property type="match status" value="1"/>
</dbReference>
<evidence type="ECO:0000313" key="2">
    <source>
        <dbReference type="EMBL" id="RVT95856.1"/>
    </source>
</evidence>
<feature type="non-terminal residue" evidence="2">
    <location>
        <position position="140"/>
    </location>
</feature>
<dbReference type="InterPro" id="IPR000073">
    <property type="entry name" value="AB_hydrolase_1"/>
</dbReference>
<dbReference type="GO" id="GO:0016020">
    <property type="term" value="C:membrane"/>
    <property type="evidence" value="ECO:0007669"/>
    <property type="project" value="TreeGrafter"/>
</dbReference>
<dbReference type="EMBL" id="SACK01000031">
    <property type="protein sequence ID" value="RVT95856.1"/>
    <property type="molecule type" value="Genomic_DNA"/>
</dbReference>
<protein>
    <submittedName>
        <fullName evidence="2">Alpha/beta fold hydrolase</fullName>
    </submittedName>
</protein>
<dbReference type="InterPro" id="IPR029058">
    <property type="entry name" value="AB_hydrolase_fold"/>
</dbReference>
<feature type="domain" description="AB hydrolase-1" evidence="1">
    <location>
        <begin position="24"/>
        <end position="120"/>
    </location>
</feature>
<dbReference type="GO" id="GO:0016787">
    <property type="term" value="F:hydrolase activity"/>
    <property type="evidence" value="ECO:0007669"/>
    <property type="project" value="UniProtKB-KW"/>
</dbReference>
<keyword evidence="2" id="KW-0378">Hydrolase</keyword>
<name>A0A3S2Y0E3_9SPHI</name>